<keyword evidence="2" id="KW-1185">Reference proteome</keyword>
<evidence type="ECO:0000313" key="2">
    <source>
        <dbReference type="Proteomes" id="UP001172386"/>
    </source>
</evidence>
<gene>
    <name evidence="1" type="ORF">H2198_010338</name>
</gene>
<reference evidence="1" key="1">
    <citation type="submission" date="2022-10" db="EMBL/GenBank/DDBJ databases">
        <title>Culturing micro-colonial fungi from biological soil crusts in the Mojave desert and describing Neophaeococcomyces mojavensis, and introducing the new genera and species Taxawa tesnikishii.</title>
        <authorList>
            <person name="Kurbessoian T."/>
            <person name="Stajich J.E."/>
        </authorList>
    </citation>
    <scope>NUCLEOTIDE SEQUENCE</scope>
    <source>
        <strain evidence="1">JES_112</strain>
    </source>
</reference>
<organism evidence="1 2">
    <name type="scientific">Neophaeococcomyces mojaviensis</name>
    <dbReference type="NCBI Taxonomy" id="3383035"/>
    <lineage>
        <taxon>Eukaryota</taxon>
        <taxon>Fungi</taxon>
        <taxon>Dikarya</taxon>
        <taxon>Ascomycota</taxon>
        <taxon>Pezizomycotina</taxon>
        <taxon>Eurotiomycetes</taxon>
        <taxon>Chaetothyriomycetidae</taxon>
        <taxon>Chaetothyriales</taxon>
        <taxon>Chaetothyriales incertae sedis</taxon>
        <taxon>Neophaeococcomyces</taxon>
    </lineage>
</organism>
<dbReference type="EMBL" id="JAPDRQ010000351">
    <property type="protein sequence ID" value="KAJ9650355.1"/>
    <property type="molecule type" value="Genomic_DNA"/>
</dbReference>
<sequence length="205" mass="22766">MTTFHVTALKPTQPVFTSGLSKPLYGVIAALALATILVSSFYRGFPRARIIRVEQAVCLVVYTPTPLTIRPGQYINVCLPGVSFWSLLQSHPFYVSFAQHHGLGTKLELMIQPRRGWTPKLLMRAQAQDLAEEEALSSESYISLFSGPHGQSVRVEDYGVVVLIASEWGLMAQMPYLQALVQGFHNGTVKAQRVHLVWQLKSISV</sequence>
<proteinExistence type="predicted"/>
<dbReference type="Proteomes" id="UP001172386">
    <property type="component" value="Unassembled WGS sequence"/>
</dbReference>
<protein>
    <submittedName>
        <fullName evidence="1">Uncharacterized protein</fullName>
    </submittedName>
</protein>
<comment type="caution">
    <text evidence="1">The sequence shown here is derived from an EMBL/GenBank/DDBJ whole genome shotgun (WGS) entry which is preliminary data.</text>
</comment>
<evidence type="ECO:0000313" key="1">
    <source>
        <dbReference type="EMBL" id="KAJ9650355.1"/>
    </source>
</evidence>
<name>A0ACC2ZSG6_9EURO</name>
<accession>A0ACC2ZSG6</accession>